<evidence type="ECO:0000313" key="3">
    <source>
        <dbReference type="EMBL" id="KAJ4761460.1"/>
    </source>
</evidence>
<dbReference type="GO" id="GO:0005794">
    <property type="term" value="C:Golgi apparatus"/>
    <property type="evidence" value="ECO:0007669"/>
    <property type="project" value="TreeGrafter"/>
</dbReference>
<comment type="caution">
    <text evidence="3">The sequence shown here is derived from an EMBL/GenBank/DDBJ whole genome shotgun (WGS) entry which is preliminary data.</text>
</comment>
<dbReference type="PANTHER" id="PTHR32285">
    <property type="entry name" value="PROTEIN TRICHOME BIREFRINGENCE-LIKE 9-RELATED"/>
    <property type="match status" value="1"/>
</dbReference>
<dbReference type="Proteomes" id="UP001140206">
    <property type="component" value="Chromosome 4"/>
</dbReference>
<dbReference type="PANTHER" id="PTHR32285:SF253">
    <property type="entry name" value="OS06G0234600 PROTEIN"/>
    <property type="match status" value="1"/>
</dbReference>
<keyword evidence="4" id="KW-1185">Reference proteome</keyword>
<dbReference type="Pfam" id="PF13839">
    <property type="entry name" value="PC-Esterase"/>
    <property type="match status" value="2"/>
</dbReference>
<comment type="similarity">
    <text evidence="1">Belongs to the PC-esterase family. TBL subfamily.</text>
</comment>
<accession>A0AAV8D416</accession>
<gene>
    <name evidence="3" type="ORF">LUZ62_071835</name>
</gene>
<evidence type="ECO:0000259" key="2">
    <source>
        <dbReference type="Pfam" id="PF13839"/>
    </source>
</evidence>
<evidence type="ECO:0000256" key="1">
    <source>
        <dbReference type="ARBA" id="ARBA00007727"/>
    </source>
</evidence>
<protein>
    <submittedName>
        <fullName evidence="3">TRICHOME BIREFRINGENCE-LIKE 21</fullName>
    </submittedName>
</protein>
<name>A0AAV8D416_9POAL</name>
<dbReference type="InterPro" id="IPR029962">
    <property type="entry name" value="TBL"/>
</dbReference>
<evidence type="ECO:0000313" key="4">
    <source>
        <dbReference type="Proteomes" id="UP001140206"/>
    </source>
</evidence>
<reference evidence="3" key="1">
    <citation type="submission" date="2022-08" db="EMBL/GenBank/DDBJ databases">
        <authorList>
            <person name="Marques A."/>
        </authorList>
    </citation>
    <scope>NUCLEOTIDE SEQUENCE</scope>
    <source>
        <strain evidence="3">RhyPub2mFocal</strain>
        <tissue evidence="3">Leaves</tissue>
    </source>
</reference>
<dbReference type="EMBL" id="JAMFTS010000004">
    <property type="protein sequence ID" value="KAJ4761460.1"/>
    <property type="molecule type" value="Genomic_DNA"/>
</dbReference>
<dbReference type="AlphaFoldDB" id="A0AAV8D416"/>
<feature type="domain" description="Trichome birefringence-like C-terminal" evidence="2">
    <location>
        <begin position="143"/>
        <end position="259"/>
    </location>
</feature>
<dbReference type="GO" id="GO:0016413">
    <property type="term" value="F:O-acetyltransferase activity"/>
    <property type="evidence" value="ECO:0007669"/>
    <property type="project" value="InterPro"/>
</dbReference>
<dbReference type="InterPro" id="IPR026057">
    <property type="entry name" value="TBL_C"/>
</dbReference>
<proteinExistence type="inferred from homology"/>
<organism evidence="3 4">
    <name type="scientific">Rhynchospora pubera</name>
    <dbReference type="NCBI Taxonomy" id="906938"/>
    <lineage>
        <taxon>Eukaryota</taxon>
        <taxon>Viridiplantae</taxon>
        <taxon>Streptophyta</taxon>
        <taxon>Embryophyta</taxon>
        <taxon>Tracheophyta</taxon>
        <taxon>Spermatophyta</taxon>
        <taxon>Magnoliopsida</taxon>
        <taxon>Liliopsida</taxon>
        <taxon>Poales</taxon>
        <taxon>Cyperaceae</taxon>
        <taxon>Cyperoideae</taxon>
        <taxon>Rhynchosporeae</taxon>
        <taxon>Rhynchospora</taxon>
    </lineage>
</organism>
<feature type="domain" description="Trichome birefringence-like C-terminal" evidence="2">
    <location>
        <begin position="25"/>
        <end position="142"/>
    </location>
</feature>
<sequence length="268" mass="30826">MNNCQKYGKPPGYLYWRWKPDGCDLPWFEPQRFLDLVRGKKLAFIGDSIARNQFESLLCLLSQVDTAIQIEGNSTSKYRTIHFQSSNFTLMVMWSEYYVKAVPNTNCDAIGCFDLYLDKVNLNWTSRLPGLDYLVISGGNWLKTFVRTYSTAHFENGAWFNGGNCNRTEPFNESEINLYGYQSEVAKVQNEEVERIKGSNVVDNDNKNYFGVLDVTEAMMRRGDGHPGGYYNKHRKTANDCLHWCLPGPVDMWNEMLMHNLIKTSSLG</sequence>